<evidence type="ECO:0000259" key="10">
    <source>
        <dbReference type="Pfam" id="PF03900"/>
    </source>
</evidence>
<dbReference type="PANTHER" id="PTHR11557:SF0">
    <property type="entry name" value="PORPHOBILINOGEN DEAMINASE"/>
    <property type="match status" value="1"/>
</dbReference>
<comment type="pathway">
    <text evidence="2">Porphyrin-containing compound metabolism; protoporphyrin-IX biosynthesis; coproporphyrinogen-III from 5-aminolevulinate: step 2/4.</text>
</comment>
<protein>
    <recommendedName>
        <fullName evidence="8">Porphobilinogen deaminase</fullName>
        <shortName evidence="8">PBG</shortName>
        <ecNumber evidence="8">2.5.1.61</ecNumber>
    </recommendedName>
    <alternativeName>
        <fullName evidence="8">Hydroxymethylbilane synthase</fullName>
        <shortName evidence="8">HMBS</shortName>
    </alternativeName>
    <alternativeName>
        <fullName evidence="8">Pre-uroporphyrinogen synthase</fullName>
    </alternativeName>
</protein>
<organism evidence="11">
    <name type="scientific">Schlesneria paludicola</name>
    <dbReference type="NCBI Taxonomy" id="360056"/>
    <lineage>
        <taxon>Bacteria</taxon>
        <taxon>Pseudomonadati</taxon>
        <taxon>Planctomycetota</taxon>
        <taxon>Planctomycetia</taxon>
        <taxon>Planctomycetales</taxon>
        <taxon>Planctomycetaceae</taxon>
        <taxon>Schlesneria</taxon>
    </lineage>
</organism>
<comment type="caution">
    <text evidence="11">The sequence shown here is derived from an EMBL/GenBank/DDBJ whole genome shotgun (WGS) entry which is preliminary data.</text>
</comment>
<dbReference type="GO" id="GO:0006782">
    <property type="term" value="P:protoporphyrinogen IX biosynthetic process"/>
    <property type="evidence" value="ECO:0007669"/>
    <property type="project" value="UniProtKB-UniRule"/>
</dbReference>
<evidence type="ECO:0000256" key="5">
    <source>
        <dbReference type="ARBA" id="ARBA00022679"/>
    </source>
</evidence>
<keyword evidence="5 8" id="KW-0808">Transferase</keyword>
<dbReference type="GO" id="GO:0005737">
    <property type="term" value="C:cytoplasm"/>
    <property type="evidence" value="ECO:0007669"/>
    <property type="project" value="UniProtKB-UniRule"/>
</dbReference>
<comment type="miscellaneous">
    <text evidence="8">The porphobilinogen subunits are added to the dipyrromethane group.</text>
</comment>
<comment type="subunit">
    <text evidence="4 8">Monomer.</text>
</comment>
<dbReference type="PRINTS" id="PR00151">
    <property type="entry name" value="PORPHBDMNASE"/>
</dbReference>
<dbReference type="FunFam" id="3.40.190.10:FF:000005">
    <property type="entry name" value="Porphobilinogen deaminase"/>
    <property type="match status" value="1"/>
</dbReference>
<evidence type="ECO:0000313" key="11">
    <source>
        <dbReference type="EMBL" id="HGT40125.1"/>
    </source>
</evidence>
<dbReference type="AlphaFoldDB" id="A0A7C4QQZ5"/>
<dbReference type="Gene3D" id="3.40.190.10">
    <property type="entry name" value="Periplasmic binding protein-like II"/>
    <property type="match status" value="2"/>
</dbReference>
<evidence type="ECO:0000256" key="8">
    <source>
        <dbReference type="HAMAP-Rule" id="MF_00260"/>
    </source>
</evidence>
<feature type="domain" description="Porphobilinogen deaminase C-terminal" evidence="10">
    <location>
        <begin position="228"/>
        <end position="297"/>
    </location>
</feature>
<evidence type="ECO:0000256" key="7">
    <source>
        <dbReference type="ARBA" id="ARBA00048169"/>
    </source>
</evidence>
<accession>A0A7C4QQZ5</accession>
<dbReference type="HAMAP" id="MF_00260">
    <property type="entry name" value="Porphobil_deam"/>
    <property type="match status" value="1"/>
</dbReference>
<dbReference type="InterPro" id="IPR000860">
    <property type="entry name" value="HemC"/>
</dbReference>
<evidence type="ECO:0000256" key="2">
    <source>
        <dbReference type="ARBA" id="ARBA00004735"/>
    </source>
</evidence>
<dbReference type="PIRSF" id="PIRSF001438">
    <property type="entry name" value="4pyrrol_synth_OHMeBilane_synth"/>
    <property type="match status" value="1"/>
</dbReference>
<proteinExistence type="inferred from homology"/>
<dbReference type="InterPro" id="IPR022417">
    <property type="entry name" value="Porphobilin_deaminase_N"/>
</dbReference>
<evidence type="ECO:0000256" key="3">
    <source>
        <dbReference type="ARBA" id="ARBA00005638"/>
    </source>
</evidence>
<dbReference type="NCBIfam" id="TIGR00212">
    <property type="entry name" value="hemC"/>
    <property type="match status" value="1"/>
</dbReference>
<dbReference type="InterPro" id="IPR022418">
    <property type="entry name" value="Porphobilinogen_deaminase_C"/>
</dbReference>
<evidence type="ECO:0000256" key="6">
    <source>
        <dbReference type="ARBA" id="ARBA00023244"/>
    </source>
</evidence>
<evidence type="ECO:0000259" key="9">
    <source>
        <dbReference type="Pfam" id="PF01379"/>
    </source>
</evidence>
<feature type="domain" description="Porphobilinogen deaminase N-terminal" evidence="9">
    <location>
        <begin position="5"/>
        <end position="214"/>
    </location>
</feature>
<comment type="similarity">
    <text evidence="3 8">Belongs to the HMBS family.</text>
</comment>
<dbReference type="EMBL" id="DSVQ01000016">
    <property type="protein sequence ID" value="HGT40125.1"/>
    <property type="molecule type" value="Genomic_DNA"/>
</dbReference>
<gene>
    <name evidence="8 11" type="primary">hemC</name>
    <name evidence="11" type="ORF">ENS64_12825</name>
</gene>
<sequence length="308" mass="32974">MSHLFRIATRASALALWQARHVAELLVRTDAEAVVELVEVTTAGDRVLSQPLRQFGGQGAFTREVQTAVLEGHADLAVHSLKDLPTEPTPGLVLAAVPARGDTDDVLVMPAGSPLTCWEQLPQGARVGTGSPRRQAQLRALRSDLQIHEIRGNVETRLRKLDAGEFDALVLAAAGLIRLGRESRITQRLRPPAMYHAVGQGAIGVECRADDRAAIDRLAAVADRATWSAVVAERSLLSTLRAGCHAPVGVATTMTAGQLRLEAVVLSLDGSRRWFAAAERPLEEAAALGTEVAQQMLRQGATEVLKLP</sequence>
<comment type="catalytic activity">
    <reaction evidence="7 8">
        <text>4 porphobilinogen + H2O = hydroxymethylbilane + 4 NH4(+)</text>
        <dbReference type="Rhea" id="RHEA:13185"/>
        <dbReference type="ChEBI" id="CHEBI:15377"/>
        <dbReference type="ChEBI" id="CHEBI:28938"/>
        <dbReference type="ChEBI" id="CHEBI:57845"/>
        <dbReference type="ChEBI" id="CHEBI:58126"/>
        <dbReference type="EC" id="2.5.1.61"/>
    </reaction>
</comment>
<name>A0A7C4QQZ5_9PLAN</name>
<dbReference type="SUPFAM" id="SSF54782">
    <property type="entry name" value="Porphobilinogen deaminase (hydroxymethylbilane synthase), C-terminal domain"/>
    <property type="match status" value="1"/>
</dbReference>
<dbReference type="EC" id="2.5.1.61" evidence="8"/>
<dbReference type="PROSITE" id="PS00533">
    <property type="entry name" value="PORPHOBILINOGEN_DEAM"/>
    <property type="match status" value="1"/>
</dbReference>
<comment type="cofactor">
    <cofactor evidence="8">
        <name>dipyrromethane</name>
        <dbReference type="ChEBI" id="CHEBI:60342"/>
    </cofactor>
    <text evidence="8">Binds 1 dipyrromethane group covalently.</text>
</comment>
<feature type="modified residue" description="S-(dipyrrolylmethanemethyl)cysteine" evidence="8">
    <location>
        <position position="244"/>
    </location>
</feature>
<dbReference type="GO" id="GO:0004418">
    <property type="term" value="F:hydroxymethylbilane synthase activity"/>
    <property type="evidence" value="ECO:0007669"/>
    <property type="project" value="UniProtKB-UniRule"/>
</dbReference>
<dbReference type="InterPro" id="IPR036803">
    <property type="entry name" value="Porphobilinogen_deaminase_C_sf"/>
</dbReference>
<dbReference type="Gene3D" id="3.30.160.40">
    <property type="entry name" value="Porphobilinogen deaminase, C-terminal domain"/>
    <property type="match status" value="1"/>
</dbReference>
<dbReference type="Pfam" id="PF01379">
    <property type="entry name" value="Porphobil_deam"/>
    <property type="match status" value="1"/>
</dbReference>
<dbReference type="Pfam" id="PF03900">
    <property type="entry name" value="Porphobil_deamC"/>
    <property type="match status" value="1"/>
</dbReference>
<reference evidence="11" key="1">
    <citation type="journal article" date="2020" name="mSystems">
        <title>Genome- and Community-Level Interaction Insights into Carbon Utilization and Element Cycling Functions of Hydrothermarchaeota in Hydrothermal Sediment.</title>
        <authorList>
            <person name="Zhou Z."/>
            <person name="Liu Y."/>
            <person name="Xu W."/>
            <person name="Pan J."/>
            <person name="Luo Z.H."/>
            <person name="Li M."/>
        </authorList>
    </citation>
    <scope>NUCLEOTIDE SEQUENCE [LARGE SCALE GENOMIC DNA]</scope>
    <source>
        <strain evidence="11">SpSt-508</strain>
    </source>
</reference>
<keyword evidence="6 8" id="KW-0627">Porphyrin biosynthesis</keyword>
<dbReference type="PANTHER" id="PTHR11557">
    <property type="entry name" value="PORPHOBILINOGEN DEAMINASE"/>
    <property type="match status" value="1"/>
</dbReference>
<dbReference type="SUPFAM" id="SSF53850">
    <property type="entry name" value="Periplasmic binding protein-like II"/>
    <property type="match status" value="1"/>
</dbReference>
<comment type="function">
    <text evidence="1 8">Tetrapolymerization of the monopyrrole PBG into the hydroxymethylbilane pre-uroporphyrinogen in several discrete steps.</text>
</comment>
<dbReference type="InterPro" id="IPR022419">
    <property type="entry name" value="Porphobilin_deaminase_cofac_BS"/>
</dbReference>
<evidence type="ECO:0000256" key="4">
    <source>
        <dbReference type="ARBA" id="ARBA00011245"/>
    </source>
</evidence>
<evidence type="ECO:0000256" key="1">
    <source>
        <dbReference type="ARBA" id="ARBA00002869"/>
    </source>
</evidence>